<dbReference type="EMBL" id="JAHWGI010000996">
    <property type="protein sequence ID" value="KAK3920397.1"/>
    <property type="molecule type" value="Genomic_DNA"/>
</dbReference>
<accession>A0AAE1HFN4</accession>
<sequence length="328" mass="36920">MAGVVGGLATAAAKMPGRWGNAVVEVLLLQKRDFDNVLKASIMKTWEEIREAMAGFHYFEHWGEVALRETCILAKISHFKTGDTILGDGHGQPNMAYFLIRGRARLIQHLLLVPKVSSTGLVKYRCLPPGTTTFPAGTQTHFMQVAVFSKGECFGIGRHTSGPRPSGCSGEDMQDRRVVAATPVSALLVPRYVLQQRGHGNLWARIRRFLNSRFPSQDALLKHFLNGRDWAKYRRDLVMHLLQGRPPLADTTVHDVPLSLRTRDWIPLEKHSCYELGRLPDPRASRWRAAREERAAVERRVAAAKREQRAELAFKARERAAQRGVKFA</sequence>
<dbReference type="Gene3D" id="2.60.120.10">
    <property type="entry name" value="Jelly Rolls"/>
    <property type="match status" value="1"/>
</dbReference>
<name>A0AAE1HFN4_9NEOP</name>
<evidence type="ECO:0000313" key="2">
    <source>
        <dbReference type="Proteomes" id="UP001219518"/>
    </source>
</evidence>
<keyword evidence="2" id="KW-1185">Reference proteome</keyword>
<dbReference type="Proteomes" id="UP001219518">
    <property type="component" value="Unassembled WGS sequence"/>
</dbReference>
<comment type="caution">
    <text evidence="1">The sequence shown here is derived from an EMBL/GenBank/DDBJ whole genome shotgun (WGS) entry which is preliminary data.</text>
</comment>
<reference evidence="1" key="1">
    <citation type="submission" date="2021-07" db="EMBL/GenBank/DDBJ databases">
        <authorList>
            <person name="Catto M.A."/>
            <person name="Jacobson A."/>
            <person name="Kennedy G."/>
            <person name="Labadie P."/>
            <person name="Hunt B.G."/>
            <person name="Srinivasan R."/>
        </authorList>
    </citation>
    <scope>NUCLEOTIDE SEQUENCE</scope>
    <source>
        <strain evidence="1">PL_HMW_Pooled</strain>
        <tissue evidence="1">Head</tissue>
    </source>
</reference>
<gene>
    <name evidence="1" type="ORF">KUF71_009684</name>
</gene>
<evidence type="ECO:0000313" key="1">
    <source>
        <dbReference type="EMBL" id="KAK3920397.1"/>
    </source>
</evidence>
<dbReference type="InterPro" id="IPR014710">
    <property type="entry name" value="RmlC-like_jellyroll"/>
</dbReference>
<dbReference type="AlphaFoldDB" id="A0AAE1HFN4"/>
<dbReference type="InterPro" id="IPR018490">
    <property type="entry name" value="cNMP-bd_dom_sf"/>
</dbReference>
<reference evidence="1" key="2">
    <citation type="journal article" date="2023" name="BMC Genomics">
        <title>Pest status, molecular evolution, and epigenetic factors derived from the genome assembly of Frankliniella fusca, a thysanopteran phytovirus vector.</title>
        <authorList>
            <person name="Catto M.A."/>
            <person name="Labadie P.E."/>
            <person name="Jacobson A.L."/>
            <person name="Kennedy G.G."/>
            <person name="Srinivasan R."/>
            <person name="Hunt B.G."/>
        </authorList>
    </citation>
    <scope>NUCLEOTIDE SEQUENCE</scope>
    <source>
        <strain evidence="1">PL_HMW_Pooled</strain>
    </source>
</reference>
<protein>
    <submittedName>
        <fullName evidence="1">Transcription factor MYB3R-3</fullName>
    </submittedName>
</protein>
<proteinExistence type="predicted"/>
<dbReference type="SUPFAM" id="SSF51206">
    <property type="entry name" value="cAMP-binding domain-like"/>
    <property type="match status" value="1"/>
</dbReference>
<organism evidence="1 2">
    <name type="scientific">Frankliniella fusca</name>
    <dbReference type="NCBI Taxonomy" id="407009"/>
    <lineage>
        <taxon>Eukaryota</taxon>
        <taxon>Metazoa</taxon>
        <taxon>Ecdysozoa</taxon>
        <taxon>Arthropoda</taxon>
        <taxon>Hexapoda</taxon>
        <taxon>Insecta</taxon>
        <taxon>Pterygota</taxon>
        <taxon>Neoptera</taxon>
        <taxon>Paraneoptera</taxon>
        <taxon>Thysanoptera</taxon>
        <taxon>Terebrantia</taxon>
        <taxon>Thripoidea</taxon>
        <taxon>Thripidae</taxon>
        <taxon>Frankliniella</taxon>
    </lineage>
</organism>